<dbReference type="PANTHER" id="PTHR13504:SF38">
    <property type="entry name" value="FIDO DOMAIN-CONTAINING PROTEIN"/>
    <property type="match status" value="1"/>
</dbReference>
<accession>A0A936NCG4</accession>
<evidence type="ECO:0000313" key="5">
    <source>
        <dbReference type="Proteomes" id="UP000727993"/>
    </source>
</evidence>
<evidence type="ECO:0000256" key="2">
    <source>
        <dbReference type="PIRSR" id="PIRSR640198-2"/>
    </source>
</evidence>
<keyword evidence="2" id="KW-0067">ATP-binding</keyword>
<protein>
    <submittedName>
        <fullName evidence="4">Fic family protein</fullName>
    </submittedName>
</protein>
<evidence type="ECO:0000313" key="4">
    <source>
        <dbReference type="EMBL" id="MBK9296496.1"/>
    </source>
</evidence>
<name>A0A936NCG4_9ACTN</name>
<dbReference type="Proteomes" id="UP000727993">
    <property type="component" value="Unassembled WGS sequence"/>
</dbReference>
<dbReference type="PROSITE" id="PS51459">
    <property type="entry name" value="FIDO"/>
    <property type="match status" value="1"/>
</dbReference>
<dbReference type="EMBL" id="JADJZA010000002">
    <property type="protein sequence ID" value="MBK9296496.1"/>
    <property type="molecule type" value="Genomic_DNA"/>
</dbReference>
<dbReference type="GO" id="GO:0005524">
    <property type="term" value="F:ATP binding"/>
    <property type="evidence" value="ECO:0007669"/>
    <property type="project" value="UniProtKB-KW"/>
</dbReference>
<dbReference type="InterPro" id="IPR003812">
    <property type="entry name" value="Fido"/>
</dbReference>
<dbReference type="InterPro" id="IPR040198">
    <property type="entry name" value="Fido_containing"/>
</dbReference>
<dbReference type="Gene3D" id="1.10.3290.10">
    <property type="entry name" value="Fido-like domain"/>
    <property type="match status" value="1"/>
</dbReference>
<keyword evidence="2" id="KW-0547">Nucleotide-binding</keyword>
<feature type="binding site" evidence="2">
    <location>
        <begin position="230"/>
        <end position="237"/>
    </location>
    <ligand>
        <name>ATP</name>
        <dbReference type="ChEBI" id="CHEBI:30616"/>
    </ligand>
</feature>
<dbReference type="Pfam" id="PF02661">
    <property type="entry name" value="Fic"/>
    <property type="match status" value="1"/>
</dbReference>
<gene>
    <name evidence="4" type="ORF">IPN02_06495</name>
</gene>
<dbReference type="InterPro" id="IPR036597">
    <property type="entry name" value="Fido-like_dom_sf"/>
</dbReference>
<comment type="caution">
    <text evidence="4">The sequence shown here is derived from an EMBL/GenBank/DDBJ whole genome shotgun (WGS) entry which is preliminary data.</text>
</comment>
<dbReference type="AlphaFoldDB" id="A0A936NCG4"/>
<evidence type="ECO:0000256" key="1">
    <source>
        <dbReference type="PIRSR" id="PIRSR640198-1"/>
    </source>
</evidence>
<organism evidence="4 5">
    <name type="scientific">Candidatus Neomicrothrix subdominans</name>
    <dbReference type="NCBI Taxonomy" id="2954438"/>
    <lineage>
        <taxon>Bacteria</taxon>
        <taxon>Bacillati</taxon>
        <taxon>Actinomycetota</taxon>
        <taxon>Acidimicrobiia</taxon>
        <taxon>Acidimicrobiales</taxon>
        <taxon>Microthrixaceae</taxon>
        <taxon>Candidatus Neomicrothrix</taxon>
    </lineage>
</organism>
<dbReference type="SUPFAM" id="SSF140931">
    <property type="entry name" value="Fic-like"/>
    <property type="match status" value="1"/>
</dbReference>
<feature type="active site" evidence="1">
    <location>
        <position position="226"/>
    </location>
</feature>
<feature type="domain" description="Fido" evidence="3">
    <location>
        <begin position="142"/>
        <end position="290"/>
    </location>
</feature>
<dbReference type="PANTHER" id="PTHR13504">
    <property type="entry name" value="FIDO DOMAIN-CONTAINING PROTEIN DDB_G0283145"/>
    <property type="match status" value="1"/>
</dbReference>
<evidence type="ECO:0000259" key="3">
    <source>
        <dbReference type="PROSITE" id="PS51459"/>
    </source>
</evidence>
<sequence length="397" mass="43187">MPTQGGNSVPWPRVSYEPTPWAGDLDDVPRRHQSKFSGLYEAAIVPPIETARAHLSPEIRAAADEATAEIARFDADMSAGISPLPAILLRSESASSSQIEHLTATARAIASAELGDVSRHNASEIVANSRLMEAAIALADRLDGASIIEMHRHLMQKSRPDIVGHWRTQQVWIGGRSHGPHTAEFVPPHHDRVLTAMDDLVAYLARDDVPVLEQAAIAHAQFETIHPFPDGNGRTGRAIVHSMLKAKGLTRDVTVPVSAGLLLDIDRYFAALTAYRAGDPAAIVECFADAAFAAVRNGRRLATELDEVRRRWQKSLNVRSDAAAHRAIDVVTAQPVIDVAYLAESLGISDRRAGDAIGVLVENEVLTQIGSGARNRRWQAPDVLRALDNFSDRIARR</sequence>
<reference evidence="4 5" key="1">
    <citation type="submission" date="2020-10" db="EMBL/GenBank/DDBJ databases">
        <title>Connecting structure to function with the recovery of over 1000 high-quality activated sludge metagenome-assembled genomes encoding full-length rRNA genes using long-read sequencing.</title>
        <authorList>
            <person name="Singleton C.M."/>
            <person name="Petriglieri F."/>
            <person name="Kristensen J.M."/>
            <person name="Kirkegaard R.H."/>
            <person name="Michaelsen T.Y."/>
            <person name="Andersen M.H."/>
            <person name="Karst S.M."/>
            <person name="Dueholm M.S."/>
            <person name="Nielsen P.H."/>
            <person name="Albertsen M."/>
        </authorList>
    </citation>
    <scope>NUCLEOTIDE SEQUENCE [LARGE SCALE GENOMIC DNA]</scope>
    <source>
        <strain evidence="4">Lyne_18-Q3-R50-59_MAXAC.006</strain>
    </source>
</reference>
<proteinExistence type="predicted"/>